<sequence length="281" mass="32744">MKINKVLNNNVVVVKEGHEEIIVMGSGLAFGRKKNDVINPEKIEKVFVMQDKNEYEKFTQIIHMLPEEHISLAEQIITYAEKYLRTNLNEHVHIALADHLSFAIDRIKQGFSLHNKLLHEIKALYPTEFEVGKWAVELVYDQVGIRLPEDEAGHLALHIHTAKMNGSTMNEVMNTTVILHELITLIEETLQVRVEEESISYQRLMTHLNFALKRVVEQQPFQDVDPEMHDLVKDKYQQSYETSLKLAEHVKDRLEQKLPPSELVYLTLHIQRIEKKKENEV</sequence>
<evidence type="ECO:0000313" key="4">
    <source>
        <dbReference type="Proteomes" id="UP001287282"/>
    </source>
</evidence>
<dbReference type="Pfam" id="PF00874">
    <property type="entry name" value="PRD"/>
    <property type="match status" value="2"/>
</dbReference>
<dbReference type="Gene3D" id="1.20.58.1950">
    <property type="match status" value="1"/>
</dbReference>
<dbReference type="PROSITE" id="PS51372">
    <property type="entry name" value="PRD_2"/>
    <property type="match status" value="2"/>
</dbReference>
<dbReference type="RefSeq" id="WP_317120621.1">
    <property type="nucleotide sequence ID" value="NZ_JAWJBA010000001.1"/>
</dbReference>
<dbReference type="InterPro" id="IPR004341">
    <property type="entry name" value="CAT_RNA-bd_dom"/>
</dbReference>
<dbReference type="PANTHER" id="PTHR30185">
    <property type="entry name" value="CRYPTIC BETA-GLUCOSIDE BGL OPERON ANTITERMINATOR"/>
    <property type="match status" value="1"/>
</dbReference>
<organism evidence="3 4">
    <name type="scientific">Alkalihalophilus lindianensis</name>
    <dbReference type="NCBI Taxonomy" id="1630542"/>
    <lineage>
        <taxon>Bacteria</taxon>
        <taxon>Bacillati</taxon>
        <taxon>Bacillota</taxon>
        <taxon>Bacilli</taxon>
        <taxon>Bacillales</taxon>
        <taxon>Bacillaceae</taxon>
        <taxon>Alkalihalophilus</taxon>
    </lineage>
</organism>
<dbReference type="SUPFAM" id="SSF50151">
    <property type="entry name" value="SacY-like RNA-binding domain"/>
    <property type="match status" value="1"/>
</dbReference>
<proteinExistence type="predicted"/>
<dbReference type="PANTHER" id="PTHR30185:SF15">
    <property type="entry name" value="CRYPTIC BETA-GLUCOSIDE BGL OPERON ANTITERMINATOR"/>
    <property type="match status" value="1"/>
</dbReference>
<feature type="domain" description="PRD" evidence="2">
    <location>
        <begin position="64"/>
        <end position="169"/>
    </location>
</feature>
<dbReference type="SMART" id="SM01061">
    <property type="entry name" value="CAT_RBD"/>
    <property type="match status" value="1"/>
</dbReference>
<evidence type="ECO:0000313" key="3">
    <source>
        <dbReference type="EMBL" id="MDV2683308.1"/>
    </source>
</evidence>
<evidence type="ECO:0000256" key="1">
    <source>
        <dbReference type="ARBA" id="ARBA00022737"/>
    </source>
</evidence>
<feature type="domain" description="PRD" evidence="2">
    <location>
        <begin position="170"/>
        <end position="280"/>
    </location>
</feature>
<evidence type="ECO:0000259" key="2">
    <source>
        <dbReference type="PROSITE" id="PS51372"/>
    </source>
</evidence>
<dbReference type="InterPro" id="IPR036634">
    <property type="entry name" value="PRD_sf"/>
</dbReference>
<dbReference type="Gene3D" id="1.20.890.100">
    <property type="match status" value="1"/>
</dbReference>
<dbReference type="InterPro" id="IPR050661">
    <property type="entry name" value="BglG_antiterminators"/>
</dbReference>
<keyword evidence="4" id="KW-1185">Reference proteome</keyword>
<protein>
    <submittedName>
        <fullName evidence="3">PRD domain-containing protein</fullName>
    </submittedName>
</protein>
<dbReference type="SUPFAM" id="SSF63520">
    <property type="entry name" value="PTS-regulatory domain, PRD"/>
    <property type="match status" value="2"/>
</dbReference>
<dbReference type="Gene3D" id="1.10.1790.10">
    <property type="entry name" value="PRD domain"/>
    <property type="match status" value="1"/>
</dbReference>
<gene>
    <name evidence="3" type="ORF">RYX56_02860</name>
</gene>
<accession>A0ABU3X675</accession>
<dbReference type="InterPro" id="IPR011608">
    <property type="entry name" value="PRD"/>
</dbReference>
<dbReference type="Gene3D" id="2.30.24.10">
    <property type="entry name" value="CAT RNA-binding domain"/>
    <property type="match status" value="1"/>
</dbReference>
<dbReference type="InterPro" id="IPR036650">
    <property type="entry name" value="CAT_RNA-bd_dom_sf"/>
</dbReference>
<keyword evidence="1" id="KW-0677">Repeat</keyword>
<dbReference type="NCBIfam" id="NF046042">
    <property type="entry name" value="LicT"/>
    <property type="match status" value="1"/>
</dbReference>
<comment type="caution">
    <text evidence="3">The sequence shown here is derived from an EMBL/GenBank/DDBJ whole genome shotgun (WGS) entry which is preliminary data.</text>
</comment>
<dbReference type="Proteomes" id="UP001287282">
    <property type="component" value="Unassembled WGS sequence"/>
</dbReference>
<name>A0ABU3X675_9BACI</name>
<dbReference type="EMBL" id="JAWJBA010000001">
    <property type="protein sequence ID" value="MDV2683308.1"/>
    <property type="molecule type" value="Genomic_DNA"/>
</dbReference>
<dbReference type="Pfam" id="PF03123">
    <property type="entry name" value="CAT_RBD"/>
    <property type="match status" value="1"/>
</dbReference>
<reference evidence="3 4" key="1">
    <citation type="submission" date="2023-10" db="EMBL/GenBank/DDBJ databases">
        <title>Screening of Alkalihalobacillus lindianensis BZ-TG-R113 and Its Alleviation of Salt Stress on Rapeseed Growth.</title>
        <authorList>
            <person name="Zhao B."/>
            <person name="Guo T."/>
        </authorList>
    </citation>
    <scope>NUCLEOTIDE SEQUENCE [LARGE SCALE GENOMIC DNA]</scope>
    <source>
        <strain evidence="3 4">BZ-TG-R113</strain>
    </source>
</reference>